<gene>
    <name evidence="2" type="ORF">DEO72_LG10g2493</name>
</gene>
<feature type="compositionally biased region" description="Polar residues" evidence="1">
    <location>
        <begin position="57"/>
        <end position="90"/>
    </location>
</feature>
<accession>A0A4D6NBI8</accession>
<evidence type="ECO:0000313" key="2">
    <source>
        <dbReference type="EMBL" id="QCE11260.1"/>
    </source>
</evidence>
<feature type="compositionally biased region" description="Polar residues" evidence="1">
    <location>
        <begin position="143"/>
        <end position="159"/>
    </location>
</feature>
<dbReference type="AlphaFoldDB" id="A0A4D6NBI8"/>
<feature type="region of interest" description="Disordered" evidence="1">
    <location>
        <begin position="57"/>
        <end position="91"/>
    </location>
</feature>
<proteinExistence type="predicted"/>
<dbReference type="EMBL" id="CP039354">
    <property type="protein sequence ID" value="QCE11260.1"/>
    <property type="molecule type" value="Genomic_DNA"/>
</dbReference>
<evidence type="ECO:0000313" key="3">
    <source>
        <dbReference type="Proteomes" id="UP000501690"/>
    </source>
</evidence>
<keyword evidence="3" id="KW-1185">Reference proteome</keyword>
<protein>
    <submittedName>
        <fullName evidence="2">Uncharacterized protein</fullName>
    </submittedName>
</protein>
<feature type="compositionally biased region" description="Polar residues" evidence="1">
    <location>
        <begin position="169"/>
        <end position="184"/>
    </location>
</feature>
<feature type="region of interest" description="Disordered" evidence="1">
    <location>
        <begin position="142"/>
        <end position="238"/>
    </location>
</feature>
<reference evidence="2 3" key="1">
    <citation type="submission" date="2019-04" db="EMBL/GenBank/DDBJ databases">
        <title>An improved genome assembly and genetic linkage map for asparagus bean, Vigna unguiculata ssp. sesquipedialis.</title>
        <authorList>
            <person name="Xia Q."/>
            <person name="Zhang R."/>
            <person name="Dong Y."/>
        </authorList>
    </citation>
    <scope>NUCLEOTIDE SEQUENCE [LARGE SCALE GENOMIC DNA]</scope>
    <source>
        <tissue evidence="2">Leaf</tissue>
    </source>
</reference>
<evidence type="ECO:0000256" key="1">
    <source>
        <dbReference type="SAM" id="MobiDB-lite"/>
    </source>
</evidence>
<sequence>MQISVLDEVQKPPPHLFISPATTASPSRHLVAGHHCTSSSTDQQPLAHHYEHYNSPETAPSLQNHHTTNFSPPWTNLDGSRFTHQQPTSHCSDHRTYNLHYEPATIISPPSSTFVHHHAENANQIGERFHLRASIISTDLHRSSVTTRSASNHGSTTSHAPDRRRRTIASATLPANQNSTTSMAVTPRWQPPFPQPSRTIAAAMAAIAPPPSSLVGEEKRQQQPSQQLCSHSVRETLV</sequence>
<dbReference type="Proteomes" id="UP000501690">
    <property type="component" value="Linkage Group LG10"/>
</dbReference>
<organism evidence="2 3">
    <name type="scientific">Vigna unguiculata</name>
    <name type="common">Cowpea</name>
    <dbReference type="NCBI Taxonomy" id="3917"/>
    <lineage>
        <taxon>Eukaryota</taxon>
        <taxon>Viridiplantae</taxon>
        <taxon>Streptophyta</taxon>
        <taxon>Embryophyta</taxon>
        <taxon>Tracheophyta</taxon>
        <taxon>Spermatophyta</taxon>
        <taxon>Magnoliopsida</taxon>
        <taxon>eudicotyledons</taxon>
        <taxon>Gunneridae</taxon>
        <taxon>Pentapetalae</taxon>
        <taxon>rosids</taxon>
        <taxon>fabids</taxon>
        <taxon>Fabales</taxon>
        <taxon>Fabaceae</taxon>
        <taxon>Papilionoideae</taxon>
        <taxon>50 kb inversion clade</taxon>
        <taxon>NPAAA clade</taxon>
        <taxon>indigoferoid/millettioid clade</taxon>
        <taxon>Phaseoleae</taxon>
        <taxon>Vigna</taxon>
    </lineage>
</organism>
<name>A0A4D6NBI8_VIGUN</name>